<protein>
    <submittedName>
        <fullName evidence="3">Uncharacterized protein</fullName>
    </submittedName>
</protein>
<dbReference type="Pfam" id="PF20789">
    <property type="entry name" value="4HBT_3C"/>
    <property type="match status" value="1"/>
</dbReference>
<proteinExistence type="predicted"/>
<dbReference type="RefSeq" id="WP_135448201.1">
    <property type="nucleotide sequence ID" value="NZ_RHFF01000020.1"/>
</dbReference>
<dbReference type="PANTHER" id="PTHR42856">
    <property type="entry name" value="ACYL-COENZYME A THIOESTERASE PAAI"/>
    <property type="match status" value="1"/>
</dbReference>
<dbReference type="InterPro" id="IPR049449">
    <property type="entry name" value="TesB_ACOT8-like_N"/>
</dbReference>
<dbReference type="CDD" id="cd03443">
    <property type="entry name" value="PaaI_thioesterase"/>
    <property type="match status" value="1"/>
</dbReference>
<evidence type="ECO:0000259" key="2">
    <source>
        <dbReference type="Pfam" id="PF20789"/>
    </source>
</evidence>
<dbReference type="Pfam" id="PF13622">
    <property type="entry name" value="4HBT_3"/>
    <property type="match status" value="1"/>
</dbReference>
<feature type="domain" description="Acyl-CoA thioesterase-like C-terminal" evidence="2">
    <location>
        <begin position="11"/>
        <end position="122"/>
    </location>
</feature>
<gene>
    <name evidence="3" type="ORF">EB834_17090</name>
</gene>
<accession>A0A4Z0KEG6</accession>
<dbReference type="PANTHER" id="PTHR42856:SF1">
    <property type="entry name" value="ACYL-COENZYME A THIOESTERASE PAAI"/>
    <property type="match status" value="1"/>
</dbReference>
<evidence type="ECO:0000313" key="3">
    <source>
        <dbReference type="EMBL" id="TGD37026.1"/>
    </source>
</evidence>
<dbReference type="InterPro" id="IPR049450">
    <property type="entry name" value="ACOT8-like_C"/>
</dbReference>
<name>A0A4Z0KEG6_BREAU</name>
<reference evidence="3 4" key="1">
    <citation type="submission" date="2018-10" db="EMBL/GenBank/DDBJ databases">
        <title>Brevibacterium genomes from Austrain hard cheese rinds.</title>
        <authorList>
            <person name="Anast J.M."/>
            <person name="Dzieciol M."/>
            <person name="Schultz D.L."/>
            <person name="Mann E."/>
            <person name="Wagner M."/>
            <person name="Schmitz-Esser S."/>
        </authorList>
    </citation>
    <scope>NUCLEOTIDE SEQUENCE [LARGE SCALE GENOMIC DNA]</scope>
    <source>
        <strain evidence="3 4">L261</strain>
    </source>
</reference>
<feature type="domain" description="Acyl-CoA thioesterase-like N-terminal HotDog" evidence="1">
    <location>
        <begin position="190"/>
        <end position="276"/>
    </location>
</feature>
<dbReference type="Gene3D" id="3.10.129.10">
    <property type="entry name" value="Hotdog Thioesterase"/>
    <property type="match status" value="2"/>
</dbReference>
<sequence length="285" mass="29698">MDTLLYTASGPVEKHYAVGNVEIADGHAEAEAAIGPWSRQRDGRFAPGVIGPLVDMAWSQAVLSHRPEGQWGVSSEISVDFVAEPSAEGRMRASGVMLSVDSTGGVARGEVHDDSGALVAVGTLWSVFIDGVPDSITTPTDSGPAGELGATDEVEELQRAFDRSSTCFEELVALRPEDDGLVLEQRPQMTNPLGVGHGGALFAAAALAATNAAAATNVAHSTDDVHLESLRGVYVRPAVGDVTISSEVQHAGRKFTTLRVTATGADGRPAAYFTASMRKTQPCSA</sequence>
<comment type="caution">
    <text evidence="3">The sequence shown here is derived from an EMBL/GenBank/DDBJ whole genome shotgun (WGS) entry which is preliminary data.</text>
</comment>
<dbReference type="AlphaFoldDB" id="A0A4Z0KEG6"/>
<evidence type="ECO:0000313" key="4">
    <source>
        <dbReference type="Proteomes" id="UP000297736"/>
    </source>
</evidence>
<dbReference type="InterPro" id="IPR052723">
    <property type="entry name" value="Acyl-CoA_thioesterase_PaaI"/>
</dbReference>
<dbReference type="SUPFAM" id="SSF54637">
    <property type="entry name" value="Thioesterase/thiol ester dehydrase-isomerase"/>
    <property type="match status" value="2"/>
</dbReference>
<dbReference type="EMBL" id="RHFF01000020">
    <property type="protein sequence ID" value="TGD37026.1"/>
    <property type="molecule type" value="Genomic_DNA"/>
</dbReference>
<organism evidence="3 4">
    <name type="scientific">Brevibacterium aurantiacum</name>
    <dbReference type="NCBI Taxonomy" id="273384"/>
    <lineage>
        <taxon>Bacteria</taxon>
        <taxon>Bacillati</taxon>
        <taxon>Actinomycetota</taxon>
        <taxon>Actinomycetes</taxon>
        <taxon>Micrococcales</taxon>
        <taxon>Brevibacteriaceae</taxon>
        <taxon>Brevibacterium</taxon>
    </lineage>
</organism>
<dbReference type="Proteomes" id="UP000297736">
    <property type="component" value="Unassembled WGS sequence"/>
</dbReference>
<dbReference type="InterPro" id="IPR029069">
    <property type="entry name" value="HotDog_dom_sf"/>
</dbReference>
<dbReference type="GO" id="GO:0016289">
    <property type="term" value="F:acyl-CoA hydrolase activity"/>
    <property type="evidence" value="ECO:0007669"/>
    <property type="project" value="TreeGrafter"/>
</dbReference>
<evidence type="ECO:0000259" key="1">
    <source>
        <dbReference type="Pfam" id="PF13622"/>
    </source>
</evidence>